<proteinExistence type="predicted"/>
<dbReference type="HOGENOM" id="CLU_030669_0_0_1"/>
<keyword evidence="1" id="KW-0749">Sporulation</keyword>
<name>A0A0D1ZYV7_9PEZI</name>
<dbReference type="InParanoid" id="A0A0D1ZYV7"/>
<dbReference type="InterPro" id="IPR036887">
    <property type="entry name" value="HTH_APSES_sf"/>
</dbReference>
<protein>
    <recommendedName>
        <fullName evidence="4">HTH APSES-type domain-containing protein</fullName>
    </recommendedName>
</protein>
<dbReference type="GO" id="GO:0070197">
    <property type="term" value="P:meiotic attachment of telomere to nuclear envelope"/>
    <property type="evidence" value="ECO:0007669"/>
    <property type="project" value="InterPro"/>
</dbReference>
<feature type="compositionally biased region" description="Basic residues" evidence="3">
    <location>
        <begin position="229"/>
        <end position="238"/>
    </location>
</feature>
<gene>
    <name evidence="5" type="ORF">PV09_08782</name>
</gene>
<dbReference type="GeneID" id="27316755"/>
<dbReference type="AlphaFoldDB" id="A0A0D1ZYV7"/>
<evidence type="ECO:0000256" key="3">
    <source>
        <dbReference type="SAM" id="MobiDB-lite"/>
    </source>
</evidence>
<evidence type="ECO:0000313" key="5">
    <source>
        <dbReference type="EMBL" id="KIV99607.1"/>
    </source>
</evidence>
<dbReference type="PANTHER" id="PTHR38044">
    <property type="entry name" value="BOUQUET FORMATION PROTEIN 4"/>
    <property type="match status" value="1"/>
</dbReference>
<dbReference type="PANTHER" id="PTHR38044:SF1">
    <property type="entry name" value="BOUQUET FORMATION PROTEIN 4"/>
    <property type="match status" value="1"/>
</dbReference>
<dbReference type="InterPro" id="IPR003163">
    <property type="entry name" value="Tscrpt_reg_HTH_APSES-type"/>
</dbReference>
<sequence>MPSKRSLPKRRNPLLEPEHTPPLEILIERRRLGQTKLDVSPSLVNKINATSPSNLGNFDYAHLRVPLPKDLEGSGIFFAQNNMSYPESYFLMRRSSDGYLSATGMFKAAFPWASKEEEAKERAHHKKLSSSGPDEVAGNVWISPEEALELADEYLMRPWIEALLDPRPIEKGTKDSNATIATPPKFKLPEREETFPVPQLSASTMRKRELRSASPGKTASSTPAGRKIASPRKRRTKTAKADDTPAKAASSALSNAVENGTAPASSSVEATPSVASEGAKDDTIRVEVSETQELVNGVETTHTNVKVAMPADNPDLQLPSTAEGVIEKAHEITETARKLQGSKGKSLKRKAEHIEEEADAKAEESTATAAAAVQPAKKQKLLEDQLKKERVKARTLIGITATLAIGAMVPYFF</sequence>
<evidence type="ECO:0000313" key="6">
    <source>
        <dbReference type="Proteomes" id="UP000053259"/>
    </source>
</evidence>
<dbReference type="RefSeq" id="XP_016209477.1">
    <property type="nucleotide sequence ID" value="XM_016362737.1"/>
</dbReference>
<organism evidence="5 6">
    <name type="scientific">Verruconis gallopava</name>
    <dbReference type="NCBI Taxonomy" id="253628"/>
    <lineage>
        <taxon>Eukaryota</taxon>
        <taxon>Fungi</taxon>
        <taxon>Dikarya</taxon>
        <taxon>Ascomycota</taxon>
        <taxon>Pezizomycotina</taxon>
        <taxon>Dothideomycetes</taxon>
        <taxon>Pleosporomycetidae</taxon>
        <taxon>Venturiales</taxon>
        <taxon>Sympoventuriaceae</taxon>
        <taxon>Verruconis</taxon>
    </lineage>
</organism>
<dbReference type="Proteomes" id="UP000053259">
    <property type="component" value="Unassembled WGS sequence"/>
</dbReference>
<dbReference type="SMART" id="SM01252">
    <property type="entry name" value="KilA-N"/>
    <property type="match status" value="1"/>
</dbReference>
<dbReference type="SUPFAM" id="SSF54616">
    <property type="entry name" value="DNA-binding domain of Mlu1-box binding protein MBP1"/>
    <property type="match status" value="1"/>
</dbReference>
<dbReference type="PROSITE" id="PS51299">
    <property type="entry name" value="HTH_APSES"/>
    <property type="match status" value="1"/>
</dbReference>
<dbReference type="GO" id="GO:0044820">
    <property type="term" value="P:mitotic telomere tethering at nuclear periphery"/>
    <property type="evidence" value="ECO:0007669"/>
    <property type="project" value="TreeGrafter"/>
</dbReference>
<dbReference type="GO" id="GO:0030435">
    <property type="term" value="P:sporulation resulting in formation of a cellular spore"/>
    <property type="evidence" value="ECO:0007669"/>
    <property type="project" value="UniProtKB-KW"/>
</dbReference>
<feature type="region of interest" description="Disordered" evidence="3">
    <location>
        <begin position="170"/>
        <end position="284"/>
    </location>
</feature>
<evidence type="ECO:0000256" key="2">
    <source>
        <dbReference type="ARBA" id="ARBA00023321"/>
    </source>
</evidence>
<evidence type="ECO:0000256" key="1">
    <source>
        <dbReference type="ARBA" id="ARBA00022969"/>
    </source>
</evidence>
<dbReference type="GO" id="GO:1990862">
    <property type="term" value="C:nuclear membrane complex Bqt3-Bqt4"/>
    <property type="evidence" value="ECO:0007669"/>
    <property type="project" value="InterPro"/>
</dbReference>
<feature type="domain" description="HTH APSES-type" evidence="4">
    <location>
        <begin position="66"/>
        <end position="176"/>
    </location>
</feature>
<dbReference type="GO" id="GO:0003677">
    <property type="term" value="F:DNA binding"/>
    <property type="evidence" value="ECO:0007669"/>
    <property type="project" value="InterPro"/>
</dbReference>
<accession>A0A0D1ZYV7</accession>
<dbReference type="EMBL" id="KN847575">
    <property type="protein sequence ID" value="KIV99607.1"/>
    <property type="molecule type" value="Genomic_DNA"/>
</dbReference>
<dbReference type="OrthoDB" id="5346159at2759"/>
<dbReference type="InterPro" id="IPR018004">
    <property type="entry name" value="KilA/APSES_HTH"/>
</dbReference>
<dbReference type="GO" id="GO:0048315">
    <property type="term" value="P:conidium formation"/>
    <property type="evidence" value="ECO:0007669"/>
    <property type="project" value="UniProtKB-KW"/>
</dbReference>
<feature type="compositionally biased region" description="Polar residues" evidence="3">
    <location>
        <begin position="253"/>
        <end position="274"/>
    </location>
</feature>
<dbReference type="VEuPathDB" id="FungiDB:PV09_08782"/>
<reference evidence="5 6" key="1">
    <citation type="submission" date="2015-01" db="EMBL/GenBank/DDBJ databases">
        <title>The Genome Sequence of Ochroconis gallopava CBS43764.</title>
        <authorList>
            <consortium name="The Broad Institute Genomics Platform"/>
            <person name="Cuomo C."/>
            <person name="de Hoog S."/>
            <person name="Gorbushina A."/>
            <person name="Stielow B."/>
            <person name="Teixiera M."/>
            <person name="Abouelleil A."/>
            <person name="Chapman S.B."/>
            <person name="Priest M."/>
            <person name="Young S.K."/>
            <person name="Wortman J."/>
            <person name="Nusbaum C."/>
            <person name="Birren B."/>
        </authorList>
    </citation>
    <scope>NUCLEOTIDE SEQUENCE [LARGE SCALE GENOMIC DNA]</scope>
    <source>
        <strain evidence="5 6">CBS 43764</strain>
    </source>
</reference>
<evidence type="ECO:0000259" key="4">
    <source>
        <dbReference type="PROSITE" id="PS51299"/>
    </source>
</evidence>
<dbReference type="Gene3D" id="3.10.260.10">
    <property type="entry name" value="Transcription regulator HTH, APSES-type DNA-binding domain"/>
    <property type="match status" value="1"/>
</dbReference>
<dbReference type="InterPro" id="IPR037548">
    <property type="entry name" value="Bqt4"/>
</dbReference>
<dbReference type="FunFam" id="3.10.260.10:FF:000002">
    <property type="entry name" value="APSES transcription factor, putative"/>
    <property type="match status" value="1"/>
</dbReference>
<keyword evidence="2" id="KW-0183">Conidiation</keyword>
<dbReference type="STRING" id="253628.A0A0D1ZYV7"/>
<keyword evidence="6" id="KW-1185">Reference proteome</keyword>